<sequence>MALCSPVSSASLSAVSCLLSDLFVWPLNTDMMQFCLKSHIHLTLCHYIMQGWVDNCSCHLHMKHWGGVSCRRSGYKTPTVHPQLGLPSGAVCTEKMRLSAVLVVIAISVALSGSVTIKTLVFPSETSNSYVEMVPLKPLQLKAFTLCMRVATELKGEREVILFAYRTEDFDELNVWRELDGRLSFYLSGEGVLFQVPELGALKTHLCVTWDSISGAATLFMDGRKSLTKIYKKDHTIRAGGKVLLGQDPDSYLGGYDEKQSFVGEICDVNMWDSVLSGSTIKDLVSGKRVQRGNVFDWETTQLNIHGTVEVIHREL</sequence>
<evidence type="ECO:0000259" key="8">
    <source>
        <dbReference type="PROSITE" id="PS51828"/>
    </source>
</evidence>
<dbReference type="CDD" id="cd00152">
    <property type="entry name" value="PTX"/>
    <property type="match status" value="1"/>
</dbReference>
<feature type="signal peptide" evidence="7">
    <location>
        <begin position="1"/>
        <end position="17"/>
    </location>
</feature>
<evidence type="ECO:0000256" key="5">
    <source>
        <dbReference type="ARBA" id="ARBA00023157"/>
    </source>
</evidence>
<dbReference type="InterPro" id="IPR001759">
    <property type="entry name" value="PTX_dom"/>
</dbReference>
<evidence type="ECO:0000313" key="9">
    <source>
        <dbReference type="Ensembl" id="ENSAPOP00000026111.1"/>
    </source>
</evidence>
<feature type="domain" description="Pentraxin (PTX)" evidence="8">
    <location>
        <begin position="116"/>
        <end position="316"/>
    </location>
</feature>
<dbReference type="Gene3D" id="2.60.120.200">
    <property type="match status" value="1"/>
</dbReference>
<dbReference type="SUPFAM" id="SSF49899">
    <property type="entry name" value="Concanavalin A-like lectins/glucanases"/>
    <property type="match status" value="1"/>
</dbReference>
<dbReference type="PANTHER" id="PTHR45869:SF2">
    <property type="entry name" value="C-REACTIVE PROTEIN-RELATED"/>
    <property type="match status" value="1"/>
</dbReference>
<dbReference type="GeneTree" id="ENSGT01100000263515"/>
<dbReference type="Pfam" id="PF00354">
    <property type="entry name" value="Pentaxin"/>
    <property type="match status" value="1"/>
</dbReference>
<evidence type="ECO:0000256" key="1">
    <source>
        <dbReference type="ARBA" id="ARBA00001913"/>
    </source>
</evidence>
<dbReference type="InterPro" id="IPR051005">
    <property type="entry name" value="Pentraxin_domain"/>
</dbReference>
<keyword evidence="3 7" id="KW-0732">Signal</keyword>
<comment type="cofactor">
    <cofactor evidence="1">
        <name>Ca(2+)</name>
        <dbReference type="ChEBI" id="CHEBI:29108"/>
    </cofactor>
</comment>
<accession>A0A3Q1G687</accession>
<dbReference type="Ensembl" id="ENSAPOT00000004550.1">
    <property type="protein sequence ID" value="ENSAPOP00000026111.1"/>
    <property type="gene ID" value="ENSAPOG00000009668.1"/>
</dbReference>
<keyword evidence="2" id="KW-0479">Metal-binding</keyword>
<keyword evidence="5" id="KW-1015">Disulfide bond</keyword>
<name>A0A3Q1G687_9TELE</name>
<protein>
    <submittedName>
        <fullName evidence="9">C-reactive protein 7</fullName>
    </submittedName>
</protein>
<dbReference type="Proteomes" id="UP000257200">
    <property type="component" value="Unplaced"/>
</dbReference>
<feature type="chain" id="PRO_5018699412" evidence="7">
    <location>
        <begin position="18"/>
        <end position="316"/>
    </location>
</feature>
<comment type="caution">
    <text evidence="6">Lacks conserved residue(s) required for the propagation of feature annotation.</text>
</comment>
<keyword evidence="10" id="KW-1185">Reference proteome</keyword>
<dbReference type="SMART" id="SM00159">
    <property type="entry name" value="PTX"/>
    <property type="match status" value="1"/>
</dbReference>
<evidence type="ECO:0000313" key="10">
    <source>
        <dbReference type="Proteomes" id="UP000257200"/>
    </source>
</evidence>
<evidence type="ECO:0000256" key="6">
    <source>
        <dbReference type="PROSITE-ProRule" id="PRU01172"/>
    </source>
</evidence>
<dbReference type="AlphaFoldDB" id="A0A3Q1G687"/>
<dbReference type="GO" id="GO:0046872">
    <property type="term" value="F:metal ion binding"/>
    <property type="evidence" value="ECO:0007669"/>
    <property type="project" value="UniProtKB-KW"/>
</dbReference>
<evidence type="ECO:0000256" key="4">
    <source>
        <dbReference type="ARBA" id="ARBA00022837"/>
    </source>
</evidence>
<evidence type="ECO:0000256" key="2">
    <source>
        <dbReference type="ARBA" id="ARBA00022723"/>
    </source>
</evidence>
<proteinExistence type="predicted"/>
<evidence type="ECO:0000256" key="7">
    <source>
        <dbReference type="SAM" id="SignalP"/>
    </source>
</evidence>
<dbReference type="PANTHER" id="PTHR45869">
    <property type="entry name" value="C-REACTIVE PROTEIN-RELATED"/>
    <property type="match status" value="1"/>
</dbReference>
<organism evidence="9 10">
    <name type="scientific">Acanthochromis polyacanthus</name>
    <name type="common">spiny chromis</name>
    <dbReference type="NCBI Taxonomy" id="80966"/>
    <lineage>
        <taxon>Eukaryota</taxon>
        <taxon>Metazoa</taxon>
        <taxon>Chordata</taxon>
        <taxon>Craniata</taxon>
        <taxon>Vertebrata</taxon>
        <taxon>Euteleostomi</taxon>
        <taxon>Actinopterygii</taxon>
        <taxon>Neopterygii</taxon>
        <taxon>Teleostei</taxon>
        <taxon>Neoteleostei</taxon>
        <taxon>Acanthomorphata</taxon>
        <taxon>Ovalentaria</taxon>
        <taxon>Pomacentridae</taxon>
        <taxon>Acanthochromis</taxon>
    </lineage>
</organism>
<reference evidence="9" key="2">
    <citation type="submission" date="2025-09" db="UniProtKB">
        <authorList>
            <consortium name="Ensembl"/>
        </authorList>
    </citation>
    <scope>IDENTIFICATION</scope>
</reference>
<dbReference type="InterPro" id="IPR030476">
    <property type="entry name" value="Pentaxin_CS"/>
</dbReference>
<dbReference type="InParanoid" id="A0A3Q1G687"/>
<evidence type="ECO:0000256" key="3">
    <source>
        <dbReference type="ARBA" id="ARBA00022729"/>
    </source>
</evidence>
<dbReference type="PRINTS" id="PR00895">
    <property type="entry name" value="PENTAXIN"/>
</dbReference>
<keyword evidence="4" id="KW-0106">Calcium</keyword>
<reference evidence="9" key="1">
    <citation type="submission" date="2025-08" db="UniProtKB">
        <authorList>
            <consortium name="Ensembl"/>
        </authorList>
    </citation>
    <scope>IDENTIFICATION</scope>
</reference>
<dbReference type="InterPro" id="IPR013320">
    <property type="entry name" value="ConA-like_dom_sf"/>
</dbReference>
<dbReference type="PROSITE" id="PS00289">
    <property type="entry name" value="PTX_1"/>
    <property type="match status" value="1"/>
</dbReference>
<dbReference type="PROSITE" id="PS51828">
    <property type="entry name" value="PTX_2"/>
    <property type="match status" value="1"/>
</dbReference>